<comment type="subcellular location">
    <subcellularLocation>
        <location evidence="1">Host cell</location>
    </subcellularLocation>
    <subcellularLocation>
        <location evidence="2">Secreted</location>
    </subcellularLocation>
</comment>
<proteinExistence type="inferred from homology"/>
<dbReference type="AlphaFoldDB" id="A0A833TD67"/>
<accession>A0A833TD67</accession>
<evidence type="ECO:0000259" key="7">
    <source>
        <dbReference type="Pfam" id="PF22748"/>
    </source>
</evidence>
<dbReference type="Pfam" id="PF22748">
    <property type="entry name" value="PexRD54_WY"/>
    <property type="match status" value="1"/>
</dbReference>
<evidence type="ECO:0000256" key="4">
    <source>
        <dbReference type="ARBA" id="ARBA00022525"/>
    </source>
</evidence>
<organism evidence="8 9">
    <name type="scientific">Phytophthora infestans</name>
    <name type="common">Potato late blight agent</name>
    <name type="synonym">Botrytis infestans</name>
    <dbReference type="NCBI Taxonomy" id="4787"/>
    <lineage>
        <taxon>Eukaryota</taxon>
        <taxon>Sar</taxon>
        <taxon>Stramenopiles</taxon>
        <taxon>Oomycota</taxon>
        <taxon>Peronosporomycetes</taxon>
        <taxon>Peronosporales</taxon>
        <taxon>Peronosporaceae</taxon>
        <taxon>Phytophthora</taxon>
    </lineage>
</organism>
<name>A0A833TD67_PHYIN</name>
<comment type="similarity">
    <text evidence="3">Belongs to the RxLR effector family.</text>
</comment>
<evidence type="ECO:0000256" key="1">
    <source>
        <dbReference type="ARBA" id="ARBA00004340"/>
    </source>
</evidence>
<feature type="domain" description="RxLR effector PexRD54 WY" evidence="7">
    <location>
        <begin position="10"/>
        <end position="47"/>
    </location>
</feature>
<reference evidence="8" key="1">
    <citation type="submission" date="2020-04" db="EMBL/GenBank/DDBJ databases">
        <title>Hybrid Assembly of Korean Phytophthora infestans isolates.</title>
        <authorList>
            <person name="Prokchorchik M."/>
            <person name="Lee Y."/>
            <person name="Seo J."/>
            <person name="Cho J.-H."/>
            <person name="Park Y.-E."/>
            <person name="Jang D.-C."/>
            <person name="Im J.-S."/>
            <person name="Choi J.-G."/>
            <person name="Park H.-J."/>
            <person name="Lee G.-B."/>
            <person name="Lee Y.-G."/>
            <person name="Hong S.-Y."/>
            <person name="Cho K."/>
            <person name="Sohn K.H."/>
        </authorList>
    </citation>
    <scope>NUCLEOTIDE SEQUENCE</scope>
    <source>
        <strain evidence="8">KR_1_A1</strain>
    </source>
</reference>
<evidence type="ECO:0000313" key="9">
    <source>
        <dbReference type="Proteomes" id="UP000602510"/>
    </source>
</evidence>
<keyword evidence="9" id="KW-1185">Reference proteome</keyword>
<evidence type="ECO:0000313" key="8">
    <source>
        <dbReference type="EMBL" id="KAF4044100.1"/>
    </source>
</evidence>
<keyword evidence="6" id="KW-0843">Virulence</keyword>
<keyword evidence="5" id="KW-0732">Signal</keyword>
<dbReference type="Proteomes" id="UP000602510">
    <property type="component" value="Unassembled WGS sequence"/>
</dbReference>
<protein>
    <recommendedName>
        <fullName evidence="7">RxLR effector PexRD54 WY domain-containing protein</fullName>
    </recommendedName>
</protein>
<dbReference type="EMBL" id="WSZM01000077">
    <property type="protein sequence ID" value="KAF4044100.1"/>
    <property type="molecule type" value="Genomic_DNA"/>
</dbReference>
<evidence type="ECO:0000256" key="2">
    <source>
        <dbReference type="ARBA" id="ARBA00004613"/>
    </source>
</evidence>
<evidence type="ECO:0000256" key="6">
    <source>
        <dbReference type="ARBA" id="ARBA00023026"/>
    </source>
</evidence>
<keyword evidence="4" id="KW-0964">Secreted</keyword>
<sequence>MSSVSPKTLRRWVNKGKSKNAVFIRLKLDQAGDNLLSNPQFVTWVAYADDFNAKFSEKATPLLSTLKAQYRDEVLSEILIAGKKVPSTEKLASRLQAEQLEGWVIAKLPKGEVFK</sequence>
<evidence type="ECO:0000256" key="3">
    <source>
        <dbReference type="ARBA" id="ARBA00010400"/>
    </source>
</evidence>
<gene>
    <name evidence="8" type="ORF">GN244_ATG03555</name>
</gene>
<comment type="caution">
    <text evidence="8">The sequence shown here is derived from an EMBL/GenBank/DDBJ whole genome shotgun (WGS) entry which is preliminary data.</text>
</comment>
<evidence type="ECO:0000256" key="5">
    <source>
        <dbReference type="ARBA" id="ARBA00022729"/>
    </source>
</evidence>
<dbReference type="GO" id="GO:0005576">
    <property type="term" value="C:extracellular region"/>
    <property type="evidence" value="ECO:0007669"/>
    <property type="project" value="UniProtKB-SubCell"/>
</dbReference>
<dbReference type="InterPro" id="IPR054463">
    <property type="entry name" value="PexRD54_WY"/>
</dbReference>
<dbReference type="GO" id="GO:0043657">
    <property type="term" value="C:host cell"/>
    <property type="evidence" value="ECO:0007669"/>
    <property type="project" value="UniProtKB-SubCell"/>
</dbReference>